<accession>Q2PXX8</accession>
<sequence length="715" mass="79005">MISDWYLSNVGTQYEVAPMPWLYQKYIGHDNNRDGYMLNMVESRVLSRVWQEWDPQIIHVHHQSSPFPTRIWLPPFAEPIATFAPPLMSRTVNSLGMTMATMLESRGLRGATHMGTGFDAWYPGYVDYLPLLQNQAAFWTETGLYRYATPHFYTLADFPADKRDLRAESLYPSPWEGGWWRIGDAVEYMHVASIAVLDYAAKYREDVLYNRYQSGRDQILKYQAEPPYAYFISQDQRDPVAPVELLRRLAYAGLRVHQLSDPVTHEGLTHPAGTWVLALDQEFGELARQVMSVQTYPDLREYPEGPPEQPYDAAGWTLPYQMDVRVVTATQPLGDDVRAAMQPLTTEATPWDADVSDASPFDRVGGVGFDSNPVAAAIVPKPGATMGSGSTLFLDPAQNNTFRALNDAWDAGASVAVAGGRYAVENISDSERDRMVRDYALQAALGGSVGTPLPRARLGMYRPWSPSMDEGWTRWLYEQYGFAFTNLRDADVRAGELRSRYDVIVLPSERPNGLMNGFANGSVPGQYVGGLGAEGVRSLAGFVREGGTLVCMSSSADLCIDELNLPVENVVRGLGRGVFFSAGSLLEVRTDVSHPLMAGMPERAKIFFDRSPVFTTKEGFEGAVLAAYEADGSPLLSGYLLGEDHLQGQAAAVDVKHGDGHVVLLGFRPQWRGQPSGTFRTLFNASLFHSEVARSAVGADGFWAPPADTDEDEGN</sequence>
<dbReference type="EMBL" id="DQ295242">
    <property type="protein sequence ID" value="ABC25449.1"/>
    <property type="molecule type" value="Genomic_DNA"/>
</dbReference>
<evidence type="ECO:0000313" key="1">
    <source>
        <dbReference type="EMBL" id="ABC25449.1"/>
    </source>
</evidence>
<dbReference type="InterPro" id="IPR029062">
    <property type="entry name" value="Class_I_gatase-like"/>
</dbReference>
<dbReference type="AlphaFoldDB" id="Q2PXX8"/>
<dbReference type="SUPFAM" id="SSF53187">
    <property type="entry name" value="Zn-dependent exopeptidases"/>
    <property type="match status" value="1"/>
</dbReference>
<dbReference type="Gene3D" id="3.40.50.880">
    <property type="match status" value="1"/>
</dbReference>
<reference evidence="1" key="1">
    <citation type="journal article" date="2006" name="Appl. Environ. Microbiol.">
        <title>Comparative genomics of DNA fragments from six Antarctic marine planktonic bacteria.</title>
        <authorList>
            <person name="Grzymski J.J."/>
            <person name="Carter B.J."/>
            <person name="DeLong E.F."/>
            <person name="Feldman R.A."/>
            <person name="Ghadiri A."/>
            <person name="Murray A.E."/>
        </authorList>
    </citation>
    <scope>NUCLEOTIDE SEQUENCE</scope>
</reference>
<organism evidence="1">
    <name type="scientific">uncultured marine bacterium Ant4D5</name>
    <dbReference type="NCBI Taxonomy" id="360428"/>
    <lineage>
        <taxon>Bacteria</taxon>
        <taxon>environmental samples</taxon>
    </lineage>
</organism>
<dbReference type="SUPFAM" id="SSF52317">
    <property type="entry name" value="Class I glutamine amidotransferase-like"/>
    <property type="match status" value="1"/>
</dbReference>
<proteinExistence type="predicted"/>
<protein>
    <recommendedName>
        <fullName evidence="2">Peptidase M14 carboxypeptidase A domain-containing protein</fullName>
    </recommendedName>
</protein>
<evidence type="ECO:0008006" key="2">
    <source>
        <dbReference type="Google" id="ProtNLM"/>
    </source>
</evidence>
<name>Q2PXX8_9BACT</name>